<dbReference type="EMBL" id="AYKG01000001">
    <property type="protein sequence ID" value="ROO32932.1"/>
    <property type="molecule type" value="Genomic_DNA"/>
</dbReference>
<organism evidence="1 2">
    <name type="scientific">Salinisphaera japonica YTM-1</name>
    <dbReference type="NCBI Taxonomy" id="1209778"/>
    <lineage>
        <taxon>Bacteria</taxon>
        <taxon>Pseudomonadati</taxon>
        <taxon>Pseudomonadota</taxon>
        <taxon>Gammaproteobacteria</taxon>
        <taxon>Salinisphaerales</taxon>
        <taxon>Salinisphaeraceae</taxon>
        <taxon>Salinisphaera</taxon>
    </lineage>
</organism>
<dbReference type="Proteomes" id="UP000285310">
    <property type="component" value="Unassembled WGS sequence"/>
</dbReference>
<dbReference type="AlphaFoldDB" id="A0A423Q2N6"/>
<evidence type="ECO:0000313" key="1">
    <source>
        <dbReference type="EMBL" id="ROO32932.1"/>
    </source>
</evidence>
<accession>A0A423Q2N6</accession>
<dbReference type="InParanoid" id="A0A423Q2N6"/>
<reference evidence="1 2" key="1">
    <citation type="submission" date="2013-10" db="EMBL/GenBank/DDBJ databases">
        <title>Salinisphaera japonica YTM-1 Genome Sequencing.</title>
        <authorList>
            <person name="Lai Q."/>
            <person name="Li C."/>
            <person name="Shao Z."/>
        </authorList>
    </citation>
    <scope>NUCLEOTIDE SEQUENCE [LARGE SCALE GENOMIC DNA]</scope>
    <source>
        <strain evidence="1 2">YTM-1</strain>
    </source>
</reference>
<comment type="caution">
    <text evidence="1">The sequence shown here is derived from an EMBL/GenBank/DDBJ whole genome shotgun (WGS) entry which is preliminary data.</text>
</comment>
<name>A0A423Q2N6_9GAMM</name>
<keyword evidence="2" id="KW-1185">Reference proteome</keyword>
<evidence type="ECO:0000313" key="2">
    <source>
        <dbReference type="Proteomes" id="UP000285310"/>
    </source>
</evidence>
<protein>
    <submittedName>
        <fullName evidence="1">Uncharacterized protein</fullName>
    </submittedName>
</protein>
<proteinExistence type="predicted"/>
<sequence length="54" mass="6013">MVRLWPLVCRHVVPRDVLVVVFARRPGWLVAAGILAVRAAFVPMIASQRVDAAY</sequence>
<gene>
    <name evidence="1" type="ORF">SAJA_01300</name>
</gene>